<gene>
    <name evidence="2" type="ORF">BJ508DRAFT_375737</name>
</gene>
<evidence type="ECO:0000313" key="2">
    <source>
        <dbReference type="EMBL" id="RPA82495.1"/>
    </source>
</evidence>
<dbReference type="EMBL" id="ML119671">
    <property type="protein sequence ID" value="RPA82495.1"/>
    <property type="molecule type" value="Genomic_DNA"/>
</dbReference>
<evidence type="ECO:0000313" key="3">
    <source>
        <dbReference type="Proteomes" id="UP000275078"/>
    </source>
</evidence>
<feature type="compositionally biased region" description="Polar residues" evidence="1">
    <location>
        <begin position="173"/>
        <end position="197"/>
    </location>
</feature>
<feature type="region of interest" description="Disordered" evidence="1">
    <location>
        <begin position="566"/>
        <end position="585"/>
    </location>
</feature>
<organism evidence="2 3">
    <name type="scientific">Ascobolus immersus RN42</name>
    <dbReference type="NCBI Taxonomy" id="1160509"/>
    <lineage>
        <taxon>Eukaryota</taxon>
        <taxon>Fungi</taxon>
        <taxon>Dikarya</taxon>
        <taxon>Ascomycota</taxon>
        <taxon>Pezizomycotina</taxon>
        <taxon>Pezizomycetes</taxon>
        <taxon>Pezizales</taxon>
        <taxon>Ascobolaceae</taxon>
        <taxon>Ascobolus</taxon>
    </lineage>
</organism>
<protein>
    <submittedName>
        <fullName evidence="2">Uncharacterized protein</fullName>
    </submittedName>
</protein>
<keyword evidence="3" id="KW-1185">Reference proteome</keyword>
<reference evidence="2 3" key="1">
    <citation type="journal article" date="2018" name="Nat. Ecol. Evol.">
        <title>Pezizomycetes genomes reveal the molecular basis of ectomycorrhizal truffle lifestyle.</title>
        <authorList>
            <person name="Murat C."/>
            <person name="Payen T."/>
            <person name="Noel B."/>
            <person name="Kuo A."/>
            <person name="Morin E."/>
            <person name="Chen J."/>
            <person name="Kohler A."/>
            <person name="Krizsan K."/>
            <person name="Balestrini R."/>
            <person name="Da Silva C."/>
            <person name="Montanini B."/>
            <person name="Hainaut M."/>
            <person name="Levati E."/>
            <person name="Barry K.W."/>
            <person name="Belfiori B."/>
            <person name="Cichocki N."/>
            <person name="Clum A."/>
            <person name="Dockter R.B."/>
            <person name="Fauchery L."/>
            <person name="Guy J."/>
            <person name="Iotti M."/>
            <person name="Le Tacon F."/>
            <person name="Lindquist E.A."/>
            <person name="Lipzen A."/>
            <person name="Malagnac F."/>
            <person name="Mello A."/>
            <person name="Molinier V."/>
            <person name="Miyauchi S."/>
            <person name="Poulain J."/>
            <person name="Riccioni C."/>
            <person name="Rubini A."/>
            <person name="Sitrit Y."/>
            <person name="Splivallo R."/>
            <person name="Traeger S."/>
            <person name="Wang M."/>
            <person name="Zifcakova L."/>
            <person name="Wipf D."/>
            <person name="Zambonelli A."/>
            <person name="Paolocci F."/>
            <person name="Nowrousian M."/>
            <person name="Ottonello S."/>
            <person name="Baldrian P."/>
            <person name="Spatafora J.W."/>
            <person name="Henrissat B."/>
            <person name="Nagy L.G."/>
            <person name="Aury J.M."/>
            <person name="Wincker P."/>
            <person name="Grigoriev I.V."/>
            <person name="Bonfante P."/>
            <person name="Martin F.M."/>
        </authorList>
    </citation>
    <scope>NUCLEOTIDE SEQUENCE [LARGE SCALE GENOMIC DNA]</scope>
    <source>
        <strain evidence="2 3">RN42</strain>
    </source>
</reference>
<proteinExistence type="predicted"/>
<feature type="region of interest" description="Disordered" evidence="1">
    <location>
        <begin position="131"/>
        <end position="151"/>
    </location>
</feature>
<feature type="compositionally biased region" description="Acidic residues" evidence="1">
    <location>
        <begin position="566"/>
        <end position="583"/>
    </location>
</feature>
<evidence type="ECO:0000256" key="1">
    <source>
        <dbReference type="SAM" id="MobiDB-lite"/>
    </source>
</evidence>
<dbReference type="AlphaFoldDB" id="A0A3N4I8U0"/>
<feature type="region of interest" description="Disordered" evidence="1">
    <location>
        <begin position="168"/>
        <end position="197"/>
    </location>
</feature>
<sequence length="612" mass="68586">MIEGGIGSDKFGHQDASLLLEGAPPRDAPWILRCPLHPAYYPEIRAQVEVGRRKEYPVLAESLVFFAGRNNGLFPLPSHHNLSTIFHPINPLFAKSPSRTDSPDNRIVEELGIARARGAFGFIMAEKRAHSEEAADSGSKRQRITRSSKAACDPTALLQTCLSSTEPPIVRQSAPTKRSSLVASIQSPSDASPGDASNASRTAYVSLALFQNALPPSATTFEILESLPNTQPQADTLTSIPTTLREYHVMLHKDAFRQLLVINGRLPGMVPQMLQTYLALLVPLRLKSIAEDAEDEAPKLPPEFEKLFMHMVTGFNPGEKALAFTYLAILARKLALEDLQDLAEKHVLEVLDEAARRIQGWAWFNSLLDECWIGAVRWDKQHDIDVDGIISLVKAIFANPAEEDVEFEKPAPFDYKRLCEGGVGTRQDHLPQGEAELWLEQQFKKDDLTEAIYNFVNYKFIHLRFHPEMQKLLRDFPQLAFETLMRYRPYQGIEPQTGRSFEFTDWEDETTAPTFDQLAKVVCEGCAEKADRLRREGEMKEMCICGLKSPPSDACYFCSRYDPDLDDEASDGDESEDEKDDDEVIHQELQVELEELLAEIGEAAGDIPSIGQ</sequence>
<accession>A0A3N4I8U0</accession>
<dbReference type="Proteomes" id="UP000275078">
    <property type="component" value="Unassembled WGS sequence"/>
</dbReference>
<name>A0A3N4I8U0_ASCIM</name>